<keyword evidence="4" id="KW-1185">Reference proteome</keyword>
<dbReference type="InterPro" id="IPR028994">
    <property type="entry name" value="Integrin_alpha_N"/>
</dbReference>
<protein>
    <submittedName>
        <fullName evidence="3">FG-GAP repeat domain-containing protein</fullName>
    </submittedName>
</protein>
<dbReference type="Gene3D" id="2.130.10.130">
    <property type="entry name" value="Integrin alpha, N-terminal"/>
    <property type="match status" value="2"/>
</dbReference>
<dbReference type="Gene3D" id="2.60.40.10">
    <property type="entry name" value="Immunoglobulins"/>
    <property type="match status" value="1"/>
</dbReference>
<dbReference type="InterPro" id="IPR013783">
    <property type="entry name" value="Ig-like_fold"/>
</dbReference>
<sequence>MKHFNALLTKSLFSTALLAMGAAAHAQVFEKVAEDAFLHTHRATPAIADINNDGLMDIYYGGEHYSGLDNVWQVDSWHPMGMVFINKGDGTFTGYASTTHEAGMNPDGTFKAFGLPPTIWNTTRWIDFNNDGNLDFISNGKSGDGLSINEGVNGGCYTLLYKNGGADAHYQFSIASNTGLAQGVNEFNDWAGNGSKSSISIGDYNHDGYSDIVMQIYHKYMDGDEEKGERKLALYKNNGDGTFTEQKVFEPIPYEKNPTPQGLFDMELVGDDVVATPKKIMRPLSHGAVIMGDLNGDGWLDIVATGWADGDNGGANMTIYKNNGDGTFSEVDLADKNFIGLQEAELIMADINNDGNMDFVAFGTSNGGANKHADIYLNNGDGQFNFTRSSAVEGNGLYGAAEAQVRVCDLNHDGLVDIISTGWSDTNGVNNWGVRVLFQNADGSFALKDKGALPDLFYNGGFELGHLTSKTSVDLFATGEYSGTAANLFKNTEEADAATPAEPTNVAASYANGQLTITWAGNENNLGTAYNVYVRNKATGWISMILPADIETGALKTIQDMQTALRSEDPTQMSYSITIPDADYEIGVSAVNPDAVCSKFAKADHVSTGIGHVNDNPSYIKAHAVNGGILAEGEGHVAVAIYNAAGQLVAEGVSNKIIAVKGTGLYLVKTGNKTTKVFVR</sequence>
<dbReference type="SUPFAM" id="SSF69318">
    <property type="entry name" value="Integrin alpha N-terminal domain"/>
    <property type="match status" value="2"/>
</dbReference>
<feature type="signal peptide" evidence="2">
    <location>
        <begin position="1"/>
        <end position="26"/>
    </location>
</feature>
<accession>A0ABV5ZJI9</accession>
<dbReference type="RefSeq" id="WP_084567351.1">
    <property type="nucleotide sequence ID" value="NZ_JADU01000018.1"/>
</dbReference>
<organism evidence="3 4">
    <name type="scientific">Hallella seregens ATCC 51272</name>
    <dbReference type="NCBI Taxonomy" id="1336250"/>
    <lineage>
        <taxon>Bacteria</taxon>
        <taxon>Pseudomonadati</taxon>
        <taxon>Bacteroidota</taxon>
        <taxon>Bacteroidia</taxon>
        <taxon>Bacteroidales</taxon>
        <taxon>Prevotellaceae</taxon>
        <taxon>Hallella</taxon>
    </lineage>
</organism>
<gene>
    <name evidence="3" type="ORF">ACFFK8_00905</name>
</gene>
<dbReference type="Proteomes" id="UP001589688">
    <property type="component" value="Unassembled WGS sequence"/>
</dbReference>
<evidence type="ECO:0000313" key="3">
    <source>
        <dbReference type="EMBL" id="MFB9896421.1"/>
    </source>
</evidence>
<dbReference type="InterPro" id="IPR013517">
    <property type="entry name" value="FG-GAP"/>
</dbReference>
<dbReference type="PANTHER" id="PTHR45460:SF2">
    <property type="entry name" value="ALPHA 1,3 GLUCANASE, GH71 FAMILY (EUROFUNG)"/>
    <property type="match status" value="1"/>
</dbReference>
<dbReference type="PANTHER" id="PTHR45460">
    <property type="entry name" value="SIMILAR TO CYSTEINE PROTEINASE"/>
    <property type="match status" value="1"/>
</dbReference>
<evidence type="ECO:0000256" key="1">
    <source>
        <dbReference type="ARBA" id="ARBA00022729"/>
    </source>
</evidence>
<dbReference type="Pfam" id="PF13517">
    <property type="entry name" value="FG-GAP_3"/>
    <property type="match status" value="1"/>
</dbReference>
<keyword evidence="1 2" id="KW-0732">Signal</keyword>
<evidence type="ECO:0000313" key="4">
    <source>
        <dbReference type="Proteomes" id="UP001589688"/>
    </source>
</evidence>
<comment type="caution">
    <text evidence="3">The sequence shown here is derived from an EMBL/GenBank/DDBJ whole genome shotgun (WGS) entry which is preliminary data.</text>
</comment>
<feature type="chain" id="PRO_5046672725" evidence="2">
    <location>
        <begin position="27"/>
        <end position="680"/>
    </location>
</feature>
<reference evidence="3 4" key="1">
    <citation type="submission" date="2024-09" db="EMBL/GenBank/DDBJ databases">
        <authorList>
            <person name="Sun Q."/>
            <person name="Mori K."/>
        </authorList>
    </citation>
    <scope>NUCLEOTIDE SEQUENCE [LARGE SCALE GENOMIC DNA]</scope>
    <source>
        <strain evidence="3 4">ATCC 51272</strain>
    </source>
</reference>
<name>A0ABV5ZJI9_9BACT</name>
<proteinExistence type="predicted"/>
<evidence type="ECO:0000256" key="2">
    <source>
        <dbReference type="SAM" id="SignalP"/>
    </source>
</evidence>
<dbReference type="EMBL" id="JBHLZF010000001">
    <property type="protein sequence ID" value="MFB9896421.1"/>
    <property type="molecule type" value="Genomic_DNA"/>
</dbReference>